<gene>
    <name evidence="2" type="ORF">TRSC58_02556</name>
</gene>
<feature type="compositionally biased region" description="Basic residues" evidence="1">
    <location>
        <begin position="101"/>
        <end position="116"/>
    </location>
</feature>
<proteinExistence type="predicted"/>
<dbReference type="VEuPathDB" id="TriTrypDB:TRSC58_02556"/>
<evidence type="ECO:0000256" key="1">
    <source>
        <dbReference type="SAM" id="MobiDB-lite"/>
    </source>
</evidence>
<evidence type="ECO:0000313" key="3">
    <source>
        <dbReference type="Proteomes" id="UP000031737"/>
    </source>
</evidence>
<evidence type="ECO:0000313" key="2">
    <source>
        <dbReference type="EMBL" id="ESL09720.1"/>
    </source>
</evidence>
<dbReference type="EMBL" id="AUPL01002556">
    <property type="protein sequence ID" value="ESL09720.1"/>
    <property type="molecule type" value="Genomic_DNA"/>
</dbReference>
<feature type="region of interest" description="Disordered" evidence="1">
    <location>
        <begin position="211"/>
        <end position="242"/>
    </location>
</feature>
<accession>A0A061J5W4</accession>
<feature type="region of interest" description="Disordered" evidence="1">
    <location>
        <begin position="96"/>
        <end position="125"/>
    </location>
</feature>
<dbReference type="AlphaFoldDB" id="A0A061J5W4"/>
<keyword evidence="3" id="KW-1185">Reference proteome</keyword>
<feature type="region of interest" description="Disordered" evidence="1">
    <location>
        <begin position="458"/>
        <end position="479"/>
    </location>
</feature>
<feature type="compositionally biased region" description="Low complexity" evidence="1">
    <location>
        <begin position="233"/>
        <end position="242"/>
    </location>
</feature>
<name>A0A061J5W4_TRYRA</name>
<protein>
    <submittedName>
        <fullName evidence="2">Uncharacterized protein</fullName>
    </submittedName>
</protein>
<organism evidence="2 3">
    <name type="scientific">Trypanosoma rangeli SC58</name>
    <dbReference type="NCBI Taxonomy" id="429131"/>
    <lineage>
        <taxon>Eukaryota</taxon>
        <taxon>Discoba</taxon>
        <taxon>Euglenozoa</taxon>
        <taxon>Kinetoplastea</taxon>
        <taxon>Metakinetoplastina</taxon>
        <taxon>Trypanosomatida</taxon>
        <taxon>Trypanosomatidae</taxon>
        <taxon>Trypanosoma</taxon>
        <taxon>Herpetosoma</taxon>
    </lineage>
</organism>
<comment type="caution">
    <text evidence="2">The sequence shown here is derived from an EMBL/GenBank/DDBJ whole genome shotgun (WGS) entry which is preliminary data.</text>
</comment>
<feature type="region of interest" description="Disordered" evidence="1">
    <location>
        <begin position="256"/>
        <end position="277"/>
    </location>
</feature>
<dbReference type="OrthoDB" id="249522at2759"/>
<sequence length="513" mass="55241">MLLSQRVSMSDYYATLFRPPQAGVSATAGASTRPSAGFLCARDVALNDVEESFIACYYRMHPSALQRKKEAEEAETQRRQSALTAAQLSLFSGELTGSRKPTMRRGPKSIGKKKPKGKVEGKPKEGAPAANLRILLAALLEASDDRGLVTCDALVAALKRAPFEVHDVEAIESFFLLVRASSTAAETGESETERRLDVSNSASTVVQRVLQQSTSQRMLPAGSTGSPGGLGHPTSLTSTATLPTSGRRLAQGLGASQSIHRRPLLTPHTSKSPAAPVAAYGGGGPVAATESAAPSVVRAGEVLAAMDAVINGPELRDAVRSLCFDVLESDGFIHKATLRTLRLVRREACEGKDATVTPSIVKALGDALEVMLQEEEAEYLRSQTKGKRRAKAIKAAALLPHQKSFVPLHMMRRSHINLKEFVRFFDELPMVTAAFTHVWFPALFSMSRPSRKRLTITGFNEDTPADEDNNNTEEGTSEASCFQHGNMARRMVTERLKCMKPVSASASEGALQP</sequence>
<dbReference type="Proteomes" id="UP000031737">
    <property type="component" value="Unassembled WGS sequence"/>
</dbReference>
<reference evidence="2 3" key="1">
    <citation type="submission" date="2013-07" db="EMBL/GenBank/DDBJ databases">
        <authorList>
            <person name="Stoco P.H."/>
            <person name="Wagner G."/>
            <person name="Gerber A."/>
            <person name="Zaha A."/>
            <person name="Thompson C."/>
            <person name="Bartholomeu D.C."/>
            <person name="Luckemeyer D.D."/>
            <person name="Bahia D."/>
            <person name="Loreto E."/>
            <person name="Prestes E.B."/>
            <person name="Lima F.M."/>
            <person name="Rodrigues-Luiz G."/>
            <person name="Vallejo G.A."/>
            <person name="Filho J.F."/>
            <person name="Monteiro K.M."/>
            <person name="Tyler K.M."/>
            <person name="de Almeida L.G."/>
            <person name="Ortiz M.F."/>
            <person name="Siervo M.A."/>
            <person name="de Moraes M.H."/>
            <person name="Cunha O.L."/>
            <person name="Mendonca-Neto R."/>
            <person name="Silva R."/>
            <person name="Teixeira S.M."/>
            <person name="Murta S.M."/>
            <person name="Sincero T.C."/>
            <person name="Mendes T.A."/>
            <person name="Urmenyi T.P."/>
            <person name="Silva V.G."/>
            <person name="da Rocha W.D."/>
            <person name="Andersson B."/>
            <person name="Romanha A.J."/>
            <person name="Steindel M."/>
            <person name="de Vasconcelos A.T."/>
            <person name="Grisard E.C."/>
        </authorList>
    </citation>
    <scope>NUCLEOTIDE SEQUENCE [LARGE SCALE GENOMIC DNA]</scope>
    <source>
        <strain evidence="2 3">SC58</strain>
    </source>
</reference>